<dbReference type="RefSeq" id="WP_010563152.1">
    <property type="nucleotide sequence ID" value="NZ_JARIXU010000035.1"/>
</dbReference>
<reference evidence="2 4" key="1">
    <citation type="submission" date="2016-10" db="EMBL/GenBank/DDBJ databases">
        <authorList>
            <person name="Varghese N."/>
            <person name="Submissions S."/>
        </authorList>
    </citation>
    <scope>NUCLEOTIDE SEQUENCE [LARGE SCALE GENOMIC DNA]</scope>
    <source>
        <strain evidence="2 4">DSM 17835</strain>
    </source>
</reference>
<keyword evidence="4" id="KW-1185">Reference proteome</keyword>
<protein>
    <submittedName>
        <fullName evidence="2">Plasmid stabilization system protein ParE</fullName>
    </submittedName>
    <submittedName>
        <fullName evidence="3">Type II toxin-antitoxin system RelE/ParE family toxin</fullName>
    </submittedName>
</protein>
<evidence type="ECO:0000313" key="5">
    <source>
        <dbReference type="Proteomes" id="UP000317951"/>
    </source>
</evidence>
<dbReference type="Proteomes" id="UP000182858">
    <property type="component" value="Chromosome I"/>
</dbReference>
<dbReference type="InterPro" id="IPR007712">
    <property type="entry name" value="RelE/ParE_toxin"/>
</dbReference>
<dbReference type="OrthoDB" id="9798046at2"/>
<gene>
    <name evidence="3" type="ORF">FIV36_03515</name>
    <name evidence="2" type="ORF">SAMN05216591_4245</name>
</gene>
<evidence type="ECO:0000313" key="2">
    <source>
        <dbReference type="EMBL" id="SDF88126.1"/>
    </source>
</evidence>
<dbReference type="AlphaFoldDB" id="A0A5C5QNC8"/>
<reference evidence="3 5" key="2">
    <citation type="submission" date="2019-06" db="EMBL/GenBank/DDBJ databases">
        <title>Pseudomonas bimorpha sp. nov. isolated from bovine raw milk and skim milk concentrate.</title>
        <authorList>
            <person name="Hofmann K."/>
            <person name="Huptas C."/>
            <person name="Doll E."/>
            <person name="Scherer S."/>
            <person name="Wenning M."/>
        </authorList>
    </citation>
    <scope>NUCLEOTIDE SEQUENCE [LARGE SCALE GENOMIC DNA]</scope>
    <source>
        <strain evidence="3 5">DSM 17835</strain>
    </source>
</reference>
<dbReference type="InterPro" id="IPR035093">
    <property type="entry name" value="RelE/ParE_toxin_dom_sf"/>
</dbReference>
<sequence>MTSRVVILHSAKNDLKDIKSYLIRQFSASTWQQTYEALKQAIRHLETQPYAGFIPEEIEQLNLSQYRQIISGMNRIIYEIRDQTVYIHIIADTRKNLQALLLKKLMQ</sequence>
<dbReference type="Proteomes" id="UP000317951">
    <property type="component" value="Unassembled WGS sequence"/>
</dbReference>
<dbReference type="EMBL" id="VFET01000002">
    <property type="protein sequence ID" value="TWS07000.1"/>
    <property type="molecule type" value="Genomic_DNA"/>
</dbReference>
<dbReference type="GeneID" id="78555622"/>
<dbReference type="Gene3D" id="3.30.2310.20">
    <property type="entry name" value="RelE-like"/>
    <property type="match status" value="1"/>
</dbReference>
<keyword evidence="1" id="KW-1277">Toxin-antitoxin system</keyword>
<dbReference type="SUPFAM" id="SSF143011">
    <property type="entry name" value="RelE-like"/>
    <property type="match status" value="1"/>
</dbReference>
<evidence type="ECO:0000313" key="3">
    <source>
        <dbReference type="EMBL" id="TWS07000.1"/>
    </source>
</evidence>
<evidence type="ECO:0000313" key="4">
    <source>
        <dbReference type="Proteomes" id="UP000182858"/>
    </source>
</evidence>
<accession>A0A5C5QNC8</accession>
<name>A0A5C5QNC8_9PSED</name>
<dbReference type="EMBL" id="LT629689">
    <property type="protein sequence ID" value="SDF88126.1"/>
    <property type="molecule type" value="Genomic_DNA"/>
</dbReference>
<dbReference type="Pfam" id="PF05016">
    <property type="entry name" value="ParE_toxin"/>
    <property type="match status" value="1"/>
</dbReference>
<organism evidence="3 5">
    <name type="scientific">Pseudomonas extremaustralis</name>
    <dbReference type="NCBI Taxonomy" id="359110"/>
    <lineage>
        <taxon>Bacteria</taxon>
        <taxon>Pseudomonadati</taxon>
        <taxon>Pseudomonadota</taxon>
        <taxon>Gammaproteobacteria</taxon>
        <taxon>Pseudomonadales</taxon>
        <taxon>Pseudomonadaceae</taxon>
        <taxon>Pseudomonas</taxon>
    </lineage>
</organism>
<evidence type="ECO:0000256" key="1">
    <source>
        <dbReference type="ARBA" id="ARBA00022649"/>
    </source>
</evidence>
<proteinExistence type="predicted"/>